<proteinExistence type="inferred from homology"/>
<evidence type="ECO:0000256" key="6">
    <source>
        <dbReference type="SAM" id="Phobius"/>
    </source>
</evidence>
<evidence type="ECO:0000256" key="7">
    <source>
        <dbReference type="SAM" id="SignalP"/>
    </source>
</evidence>
<accession>A0AAQ3X415</accession>
<dbReference type="PANTHER" id="PTHR10383:SF54">
    <property type="entry name" value="SERINC-DOMAIN CONTAINING SERINE AND SPHINGOLIPID BIOSYNTHESIS PROTEIN"/>
    <property type="match status" value="1"/>
</dbReference>
<dbReference type="AlphaFoldDB" id="A0AAQ3X415"/>
<comment type="similarity">
    <text evidence="2">Belongs to the TDE1 family.</text>
</comment>
<feature type="transmembrane region" description="Helical" evidence="6">
    <location>
        <begin position="34"/>
        <end position="54"/>
    </location>
</feature>
<feature type="transmembrane region" description="Helical" evidence="6">
    <location>
        <begin position="210"/>
        <end position="230"/>
    </location>
</feature>
<evidence type="ECO:0000313" key="8">
    <source>
        <dbReference type="EMBL" id="WVZ85063.1"/>
    </source>
</evidence>
<sequence>MAKFGSGLFLLVQVVLLLDFVYGWNENWVAEDEQFWYMALLLYTLPHSLSRVFYFTGSLHLDKTRLNLFIIITLILVFAFVFYFTGSLHLDKTRLNVHHHHIDSRFCICYCHPAPKDQWNLVACIGYCIGYWSTVLPRPCSRHQTHRVGTSYCFPSARQMNKNIRRIDILLLFHLIFSLYSATIFTGWSTSDGESRKLVDVGWPSVRVRIAIQWATAGLFIWSLVAPILFPDREF</sequence>
<evidence type="ECO:0000256" key="4">
    <source>
        <dbReference type="ARBA" id="ARBA00022989"/>
    </source>
</evidence>
<protein>
    <submittedName>
        <fullName evidence="8">Uncharacterized protein</fullName>
    </submittedName>
</protein>
<dbReference type="PANTHER" id="PTHR10383">
    <property type="entry name" value="SERINE INCORPORATOR"/>
    <property type="match status" value="1"/>
</dbReference>
<keyword evidence="5 6" id="KW-0472">Membrane</keyword>
<keyword evidence="3 6" id="KW-0812">Transmembrane</keyword>
<comment type="subcellular location">
    <subcellularLocation>
        <location evidence="1">Membrane</location>
        <topology evidence="1">Multi-pass membrane protein</topology>
    </subcellularLocation>
</comment>
<dbReference type="EMBL" id="CP144751">
    <property type="protein sequence ID" value="WVZ85063.1"/>
    <property type="molecule type" value="Genomic_DNA"/>
</dbReference>
<keyword evidence="4 6" id="KW-1133">Transmembrane helix</keyword>
<dbReference type="InterPro" id="IPR005016">
    <property type="entry name" value="TDE1/TMS"/>
</dbReference>
<feature type="transmembrane region" description="Helical" evidence="6">
    <location>
        <begin position="119"/>
        <end position="137"/>
    </location>
</feature>
<gene>
    <name evidence="8" type="ORF">U9M48_032025</name>
</gene>
<dbReference type="GO" id="GO:0016020">
    <property type="term" value="C:membrane"/>
    <property type="evidence" value="ECO:0007669"/>
    <property type="project" value="UniProtKB-SubCell"/>
</dbReference>
<keyword evidence="9" id="KW-1185">Reference proteome</keyword>
<dbReference type="Pfam" id="PF03348">
    <property type="entry name" value="Serinc"/>
    <property type="match status" value="2"/>
</dbReference>
<feature type="transmembrane region" description="Helical" evidence="6">
    <location>
        <begin position="66"/>
        <end position="85"/>
    </location>
</feature>
<organism evidence="8 9">
    <name type="scientific">Paspalum notatum var. saurae</name>
    <dbReference type="NCBI Taxonomy" id="547442"/>
    <lineage>
        <taxon>Eukaryota</taxon>
        <taxon>Viridiplantae</taxon>
        <taxon>Streptophyta</taxon>
        <taxon>Embryophyta</taxon>
        <taxon>Tracheophyta</taxon>
        <taxon>Spermatophyta</taxon>
        <taxon>Magnoliopsida</taxon>
        <taxon>Liliopsida</taxon>
        <taxon>Poales</taxon>
        <taxon>Poaceae</taxon>
        <taxon>PACMAD clade</taxon>
        <taxon>Panicoideae</taxon>
        <taxon>Andropogonodae</taxon>
        <taxon>Paspaleae</taxon>
        <taxon>Paspalinae</taxon>
        <taxon>Paspalum</taxon>
    </lineage>
</organism>
<reference evidence="8 9" key="1">
    <citation type="submission" date="2024-02" db="EMBL/GenBank/DDBJ databases">
        <title>High-quality chromosome-scale genome assembly of Pensacola bahiagrass (Paspalum notatum Flugge var. saurae).</title>
        <authorList>
            <person name="Vega J.M."/>
            <person name="Podio M."/>
            <person name="Orjuela J."/>
            <person name="Siena L.A."/>
            <person name="Pessino S.C."/>
            <person name="Combes M.C."/>
            <person name="Mariac C."/>
            <person name="Albertini E."/>
            <person name="Pupilli F."/>
            <person name="Ortiz J.P.A."/>
            <person name="Leblanc O."/>
        </authorList>
    </citation>
    <scope>NUCLEOTIDE SEQUENCE [LARGE SCALE GENOMIC DNA]</scope>
    <source>
        <strain evidence="8">R1</strain>
        <tissue evidence="8">Leaf</tissue>
    </source>
</reference>
<keyword evidence="7" id="KW-0732">Signal</keyword>
<dbReference type="Proteomes" id="UP001341281">
    <property type="component" value="Chromosome 07"/>
</dbReference>
<evidence type="ECO:0000256" key="1">
    <source>
        <dbReference type="ARBA" id="ARBA00004141"/>
    </source>
</evidence>
<evidence type="ECO:0000256" key="3">
    <source>
        <dbReference type="ARBA" id="ARBA00022692"/>
    </source>
</evidence>
<feature type="transmembrane region" description="Helical" evidence="6">
    <location>
        <begin position="169"/>
        <end position="190"/>
    </location>
</feature>
<evidence type="ECO:0000256" key="2">
    <source>
        <dbReference type="ARBA" id="ARBA00006665"/>
    </source>
</evidence>
<evidence type="ECO:0000256" key="5">
    <source>
        <dbReference type="ARBA" id="ARBA00023136"/>
    </source>
</evidence>
<feature type="signal peptide" evidence="7">
    <location>
        <begin position="1"/>
        <end position="23"/>
    </location>
</feature>
<name>A0AAQ3X415_PASNO</name>
<feature type="chain" id="PRO_5042842488" evidence="7">
    <location>
        <begin position="24"/>
        <end position="235"/>
    </location>
</feature>
<evidence type="ECO:0000313" key="9">
    <source>
        <dbReference type="Proteomes" id="UP001341281"/>
    </source>
</evidence>